<accession>A0A382IS50</accession>
<reference evidence="1" key="1">
    <citation type="submission" date="2018-05" db="EMBL/GenBank/DDBJ databases">
        <authorList>
            <person name="Lanie J.A."/>
            <person name="Ng W.-L."/>
            <person name="Kazmierczak K.M."/>
            <person name="Andrzejewski T.M."/>
            <person name="Davidsen T.M."/>
            <person name="Wayne K.J."/>
            <person name="Tettelin H."/>
            <person name="Glass J.I."/>
            <person name="Rusch D."/>
            <person name="Podicherti R."/>
            <person name="Tsui H.-C.T."/>
            <person name="Winkler M.E."/>
        </authorList>
    </citation>
    <scope>NUCLEOTIDE SEQUENCE</scope>
</reference>
<name>A0A382IS50_9ZZZZ</name>
<evidence type="ECO:0000313" key="1">
    <source>
        <dbReference type="EMBL" id="SVC01703.1"/>
    </source>
</evidence>
<protein>
    <submittedName>
        <fullName evidence="1">Uncharacterized protein</fullName>
    </submittedName>
</protein>
<dbReference type="PROSITE" id="PS51257">
    <property type="entry name" value="PROKAR_LIPOPROTEIN"/>
    <property type="match status" value="1"/>
</dbReference>
<dbReference type="EMBL" id="UINC01068814">
    <property type="protein sequence ID" value="SVC01703.1"/>
    <property type="molecule type" value="Genomic_DNA"/>
</dbReference>
<feature type="non-terminal residue" evidence="1">
    <location>
        <position position="54"/>
    </location>
</feature>
<proteinExistence type="predicted"/>
<gene>
    <name evidence="1" type="ORF">METZ01_LOCUS254557</name>
</gene>
<organism evidence="1">
    <name type="scientific">marine metagenome</name>
    <dbReference type="NCBI Taxonomy" id="408172"/>
    <lineage>
        <taxon>unclassified sequences</taxon>
        <taxon>metagenomes</taxon>
        <taxon>ecological metagenomes</taxon>
    </lineage>
</organism>
<sequence>MKHLLLTTIAAVLLVGCATQAQQLSPAAEAKLDEPIAEVSAQSSEPLSHAKSLI</sequence>
<dbReference type="AlphaFoldDB" id="A0A382IS50"/>